<organism evidence="5 6">
    <name type="scientific">Hydrogenibacillus schlegelii</name>
    <name type="common">Bacillus schlegelii</name>
    <dbReference type="NCBI Taxonomy" id="1484"/>
    <lineage>
        <taxon>Bacteria</taxon>
        <taxon>Bacillati</taxon>
        <taxon>Bacillota</taxon>
        <taxon>Bacilli</taxon>
        <taxon>Bacillales</taxon>
        <taxon>Bacillales Family X. Incertae Sedis</taxon>
        <taxon>Hydrogenibacillus</taxon>
    </lineage>
</organism>
<dbReference type="GO" id="GO:0016887">
    <property type="term" value="F:ATP hydrolysis activity"/>
    <property type="evidence" value="ECO:0007669"/>
    <property type="project" value="InterPro"/>
</dbReference>
<dbReference type="OrthoDB" id="9805514at2"/>
<evidence type="ECO:0000256" key="2">
    <source>
        <dbReference type="ARBA" id="ARBA00022741"/>
    </source>
</evidence>
<sequence>MTGGALRVENLTVEFDGFKAIDGLNFSLQEGELRFLIGPNGAGKTTLIDVISGRVRPTAGRVFFGHSDLSRLQEHEIVALGIARKFQTPSVFPHLTVWENLELALGFRERLPALLRPLGREGEERIAATLATVGLEHRAGQRAGTLSHGEKQWLEIGMLLIQEPRLLLLDEPVAGMTRRERELTGQLLHRIAPGRMILVVEHDMEFLRRFAHTVTVMHEGRILSEGTVEAVQSDPRVVEIYLGRGRQRGKGQALTAG</sequence>
<dbReference type="Proteomes" id="UP000243024">
    <property type="component" value="Unassembled WGS sequence"/>
</dbReference>
<evidence type="ECO:0000313" key="6">
    <source>
        <dbReference type="Proteomes" id="UP000243024"/>
    </source>
</evidence>
<evidence type="ECO:0000259" key="4">
    <source>
        <dbReference type="PROSITE" id="PS50893"/>
    </source>
</evidence>
<evidence type="ECO:0000256" key="1">
    <source>
        <dbReference type="ARBA" id="ARBA00022448"/>
    </source>
</evidence>
<keyword evidence="2" id="KW-0547">Nucleotide-binding</keyword>
<name>A0A179IRH3_HYDSH</name>
<dbReference type="InterPro" id="IPR032823">
    <property type="entry name" value="BCA_ABC_TP_C"/>
</dbReference>
<dbReference type="InterPro" id="IPR051120">
    <property type="entry name" value="ABC_AA/LPS_Transport"/>
</dbReference>
<protein>
    <submittedName>
        <fullName evidence="5">Urea ABC transporter ATP-binding protein UrtD</fullName>
    </submittedName>
</protein>
<keyword evidence="3 5" id="KW-0067">ATP-binding</keyword>
<dbReference type="GO" id="GO:0005886">
    <property type="term" value="C:plasma membrane"/>
    <property type="evidence" value="ECO:0007669"/>
    <property type="project" value="TreeGrafter"/>
</dbReference>
<dbReference type="InterPro" id="IPR027417">
    <property type="entry name" value="P-loop_NTPase"/>
</dbReference>
<dbReference type="EMBL" id="JXBB01000017">
    <property type="protein sequence ID" value="OAR04399.1"/>
    <property type="molecule type" value="Genomic_DNA"/>
</dbReference>
<feature type="domain" description="ABC transporter" evidence="4">
    <location>
        <begin position="6"/>
        <end position="244"/>
    </location>
</feature>
<evidence type="ECO:0000256" key="3">
    <source>
        <dbReference type="ARBA" id="ARBA00022840"/>
    </source>
</evidence>
<dbReference type="RefSeq" id="WP_066200804.1">
    <property type="nucleotide sequence ID" value="NZ_CBCSAS010000056.1"/>
</dbReference>
<dbReference type="PROSITE" id="PS50893">
    <property type="entry name" value="ABC_TRANSPORTER_2"/>
    <property type="match status" value="1"/>
</dbReference>
<dbReference type="AlphaFoldDB" id="A0A179IRH3"/>
<evidence type="ECO:0000313" key="5">
    <source>
        <dbReference type="EMBL" id="OAR04399.1"/>
    </source>
</evidence>
<dbReference type="NCBIfam" id="TIGR03411">
    <property type="entry name" value="urea_trans_UrtD"/>
    <property type="match status" value="1"/>
</dbReference>
<gene>
    <name evidence="5" type="ORF">SA87_01950</name>
</gene>
<dbReference type="STRING" id="1484.SA87_01950"/>
<dbReference type="CDD" id="cd03219">
    <property type="entry name" value="ABC_Mj1267_LivG_branched"/>
    <property type="match status" value="1"/>
</dbReference>
<dbReference type="Pfam" id="PF00005">
    <property type="entry name" value="ABC_tran"/>
    <property type="match status" value="1"/>
</dbReference>
<dbReference type="Gene3D" id="3.40.50.300">
    <property type="entry name" value="P-loop containing nucleotide triphosphate hydrolases"/>
    <property type="match status" value="1"/>
</dbReference>
<keyword evidence="6" id="KW-1185">Reference proteome</keyword>
<reference evidence="5 6" key="1">
    <citation type="submission" date="2015-09" db="EMBL/GenBank/DDBJ databases">
        <title>Draft genome sequence of Hydrogenibacillus schlegelii DSM 2000.</title>
        <authorList>
            <person name="Hemp J."/>
        </authorList>
    </citation>
    <scope>NUCLEOTIDE SEQUENCE [LARGE SCALE GENOMIC DNA]</scope>
    <source>
        <strain evidence="5 6">MA 48</strain>
    </source>
</reference>
<dbReference type="PANTHER" id="PTHR45772">
    <property type="entry name" value="CONSERVED COMPONENT OF ABC TRANSPORTER FOR NATURAL AMINO ACIDS-RELATED"/>
    <property type="match status" value="1"/>
</dbReference>
<accession>A0A179IRH3</accession>
<dbReference type="SUPFAM" id="SSF52540">
    <property type="entry name" value="P-loop containing nucleoside triphosphate hydrolases"/>
    <property type="match status" value="1"/>
</dbReference>
<dbReference type="InterPro" id="IPR003439">
    <property type="entry name" value="ABC_transporter-like_ATP-bd"/>
</dbReference>
<dbReference type="InterPro" id="IPR017781">
    <property type="entry name" value="ABC_transptr_urea_ATP-bd_UrtD"/>
</dbReference>
<dbReference type="Pfam" id="PF12399">
    <property type="entry name" value="BCA_ABC_TP_C"/>
    <property type="match status" value="1"/>
</dbReference>
<comment type="caution">
    <text evidence="5">The sequence shown here is derived from an EMBL/GenBank/DDBJ whole genome shotgun (WGS) entry which is preliminary data.</text>
</comment>
<dbReference type="PANTHER" id="PTHR45772:SF8">
    <property type="entry name" value="HIGH-AFFINITY BRANCHED-CHAIN AMINO ACID TRANSPORT ATP-BINDING PROTEIN"/>
    <property type="match status" value="1"/>
</dbReference>
<dbReference type="FunFam" id="3.40.50.300:FF:000421">
    <property type="entry name" value="Branched-chain amino acid ABC transporter ATP-binding protein"/>
    <property type="match status" value="1"/>
</dbReference>
<dbReference type="GO" id="GO:0005524">
    <property type="term" value="F:ATP binding"/>
    <property type="evidence" value="ECO:0007669"/>
    <property type="project" value="UniProtKB-KW"/>
</dbReference>
<keyword evidence="1" id="KW-0813">Transport</keyword>
<proteinExistence type="predicted"/>